<evidence type="ECO:0008006" key="5">
    <source>
        <dbReference type="Google" id="ProtNLM"/>
    </source>
</evidence>
<accession>A0A8K0HD89</accession>
<dbReference type="PANTHER" id="PTHR47926">
    <property type="entry name" value="PENTATRICOPEPTIDE REPEAT-CONTAINING PROTEIN"/>
    <property type="match status" value="1"/>
</dbReference>
<name>A0A8K0HD89_9ROSA</name>
<sequence length="792" mass="88287">METMTSRLPNLLQLCIDKKSHRKGKLIHAYILRNDLLSNTFLSNRLIELYSKCGNPGSARHVFAKIPKKDVYSWNAILGAHCKVGNLEDAHALFVEMPERNTVSWNTLISALVRNGSERSALNVYDRMILEGFLPTRFTLASVFSASGALLDVGHGRRCHGLLVKIGLEENMYVGNALLCMYAKCGLIRDAIQVFDGMPEPNEVTFTAMMRGLVQTDRVLEALDMFRLMLRKGIQVDCVSLSSILGVCARGACGEFNFDDLCCNMNGKQVHCLTIKLGYEGDLHLNNSLLDMYAKSGDMDGAEKVFAFLPGVSVVSWNVMIAGYGQKYQSGNAMEYLRRMIHCGFEPDDVTYINMLAACVKSGDIETARQMFNTMSIPSVSSWNAMISGYFQNGNHKEAIKLFREMQFRNEKPDRTTLAIALSSCAGMGFLEAGKQIHAALLKDSFHIDVYVASGLIGMYSKCGKTELAKHIFYKMTELDIVCWNSMIAGCSLNSLDKEAFTFFRQMKEYGMLPTQFSYATVLSCCAKLSSSFEGKQVYGLITKDGYVNDVFVGSALIDMYCKCGEIDEARQFFNTMPIKNTVTWNEMIHGYAQNGCGDKAVALYKDMIRSGEKPDDITFVAVLTACSHSGLTDAGIEIFNSMKQEHGVEPALDHFTCIIDSLGRAGRFKEAEVLLDKMPYKDDPIIWEVLLSSCRVHANVTLAKRAADELFRLDPQSSVPYVLLANIYSSLGRWDDARAVRDMMSDKQVKKNPGYSWVENKRGTQAFMVGDNVGMVDDEVEVSEEKSCYNV</sequence>
<dbReference type="FunFam" id="1.25.40.10:FF:000285">
    <property type="entry name" value="Pentatricopeptide repeat-containing protein, chloroplastic"/>
    <property type="match status" value="2"/>
</dbReference>
<dbReference type="Pfam" id="PF13041">
    <property type="entry name" value="PPR_2"/>
    <property type="match status" value="6"/>
</dbReference>
<feature type="repeat" description="PPR" evidence="2">
    <location>
        <begin position="70"/>
        <end position="100"/>
    </location>
</feature>
<feature type="repeat" description="PPR" evidence="2">
    <location>
        <begin position="581"/>
        <end position="615"/>
    </location>
</feature>
<dbReference type="SUPFAM" id="SSF48452">
    <property type="entry name" value="TPR-like"/>
    <property type="match status" value="1"/>
</dbReference>
<dbReference type="FunFam" id="1.25.40.10:FF:000688">
    <property type="entry name" value="Pentatricopeptide repeat-containing protein"/>
    <property type="match status" value="1"/>
</dbReference>
<dbReference type="InterPro" id="IPR011990">
    <property type="entry name" value="TPR-like_helical_dom_sf"/>
</dbReference>
<protein>
    <recommendedName>
        <fullName evidence="5">Pentatricopeptide repeat-containing protein</fullName>
    </recommendedName>
</protein>
<feature type="repeat" description="PPR" evidence="2">
    <location>
        <begin position="313"/>
        <end position="347"/>
    </location>
</feature>
<dbReference type="Pfam" id="PF01535">
    <property type="entry name" value="PPR"/>
    <property type="match status" value="2"/>
</dbReference>
<dbReference type="Gene3D" id="1.25.40.10">
    <property type="entry name" value="Tetratricopeptide repeat domain"/>
    <property type="match status" value="6"/>
</dbReference>
<dbReference type="Pfam" id="PF12854">
    <property type="entry name" value="PPR_1"/>
    <property type="match status" value="2"/>
</dbReference>
<gene>
    <name evidence="3" type="ORF">FNV43_RR06285</name>
</gene>
<evidence type="ECO:0000256" key="1">
    <source>
        <dbReference type="ARBA" id="ARBA00022737"/>
    </source>
</evidence>
<dbReference type="OrthoDB" id="185373at2759"/>
<dbReference type="InterPro" id="IPR046848">
    <property type="entry name" value="E_motif"/>
</dbReference>
<comment type="caution">
    <text evidence="3">The sequence shown here is derived from an EMBL/GenBank/DDBJ whole genome shotgun (WGS) entry which is preliminary data.</text>
</comment>
<dbReference type="InterPro" id="IPR046960">
    <property type="entry name" value="PPR_At4g14850-like_plant"/>
</dbReference>
<feature type="repeat" description="PPR" evidence="2">
    <location>
        <begin position="202"/>
        <end position="236"/>
    </location>
</feature>
<dbReference type="AlphaFoldDB" id="A0A8K0HD89"/>
<feature type="repeat" description="PPR" evidence="2">
    <location>
        <begin position="480"/>
        <end position="514"/>
    </location>
</feature>
<organism evidence="3 4">
    <name type="scientific">Rhamnella rubrinervis</name>
    <dbReference type="NCBI Taxonomy" id="2594499"/>
    <lineage>
        <taxon>Eukaryota</taxon>
        <taxon>Viridiplantae</taxon>
        <taxon>Streptophyta</taxon>
        <taxon>Embryophyta</taxon>
        <taxon>Tracheophyta</taxon>
        <taxon>Spermatophyta</taxon>
        <taxon>Magnoliopsida</taxon>
        <taxon>eudicotyledons</taxon>
        <taxon>Gunneridae</taxon>
        <taxon>Pentapetalae</taxon>
        <taxon>rosids</taxon>
        <taxon>fabids</taxon>
        <taxon>Rosales</taxon>
        <taxon>Rhamnaceae</taxon>
        <taxon>rhamnoid group</taxon>
        <taxon>Rhamneae</taxon>
        <taxon>Rhamnella</taxon>
    </lineage>
</organism>
<dbReference type="PANTHER" id="PTHR47926:SF343">
    <property type="entry name" value="PENTACOTRIPEPTIDE-REPEAT REGION OF PRORP DOMAIN-CONTAINING PROTEIN"/>
    <property type="match status" value="1"/>
</dbReference>
<feature type="repeat" description="PPR" evidence="2">
    <location>
        <begin position="550"/>
        <end position="580"/>
    </location>
</feature>
<dbReference type="PROSITE" id="PS51375">
    <property type="entry name" value="PPR"/>
    <property type="match status" value="9"/>
</dbReference>
<dbReference type="InterPro" id="IPR002885">
    <property type="entry name" value="PPR_rpt"/>
</dbReference>
<dbReference type="Pfam" id="PF20431">
    <property type="entry name" value="E_motif"/>
    <property type="match status" value="1"/>
</dbReference>
<dbReference type="EMBL" id="VOIH02000003">
    <property type="protein sequence ID" value="KAF3450205.1"/>
    <property type="molecule type" value="Genomic_DNA"/>
</dbReference>
<keyword evidence="4" id="KW-1185">Reference proteome</keyword>
<feature type="repeat" description="PPR" evidence="2">
    <location>
        <begin position="379"/>
        <end position="413"/>
    </location>
</feature>
<feature type="repeat" description="PPR" evidence="2">
    <location>
        <begin position="101"/>
        <end position="135"/>
    </location>
</feature>
<keyword evidence="1" id="KW-0677">Repeat</keyword>
<evidence type="ECO:0000256" key="2">
    <source>
        <dbReference type="PROSITE-ProRule" id="PRU00708"/>
    </source>
</evidence>
<dbReference type="FunFam" id="1.25.40.10:FF:000442">
    <property type="entry name" value="Pentatricopeptide repeat-containing protein At3g49710"/>
    <property type="match status" value="1"/>
</dbReference>
<dbReference type="NCBIfam" id="TIGR00756">
    <property type="entry name" value="PPR"/>
    <property type="match status" value="10"/>
</dbReference>
<dbReference type="GO" id="GO:0003723">
    <property type="term" value="F:RNA binding"/>
    <property type="evidence" value="ECO:0007669"/>
    <property type="project" value="InterPro"/>
</dbReference>
<proteinExistence type="predicted"/>
<feature type="repeat" description="PPR" evidence="2">
    <location>
        <begin position="616"/>
        <end position="651"/>
    </location>
</feature>
<dbReference type="GO" id="GO:0009451">
    <property type="term" value="P:RNA modification"/>
    <property type="evidence" value="ECO:0007669"/>
    <property type="project" value="InterPro"/>
</dbReference>
<reference evidence="3" key="1">
    <citation type="submission" date="2020-03" db="EMBL/GenBank/DDBJ databases">
        <title>A high-quality chromosome-level genome assembly of a woody plant with both climbing and erect habits, Rhamnella rubrinervis.</title>
        <authorList>
            <person name="Lu Z."/>
            <person name="Yang Y."/>
            <person name="Zhu X."/>
            <person name="Sun Y."/>
        </authorList>
    </citation>
    <scope>NUCLEOTIDE SEQUENCE</scope>
    <source>
        <strain evidence="3">BYM</strain>
        <tissue evidence="3">Leaf</tissue>
    </source>
</reference>
<dbReference type="FunFam" id="1.25.40.10:FF:000090">
    <property type="entry name" value="Pentatricopeptide repeat-containing protein, chloroplastic"/>
    <property type="match status" value="1"/>
</dbReference>
<dbReference type="Proteomes" id="UP000796880">
    <property type="component" value="Unassembled WGS sequence"/>
</dbReference>
<evidence type="ECO:0000313" key="3">
    <source>
        <dbReference type="EMBL" id="KAF3450205.1"/>
    </source>
</evidence>
<evidence type="ECO:0000313" key="4">
    <source>
        <dbReference type="Proteomes" id="UP000796880"/>
    </source>
</evidence>